<name>A0A518GXP5_9BACT</name>
<feature type="transmembrane region" description="Helical" evidence="1">
    <location>
        <begin position="75"/>
        <end position="95"/>
    </location>
</feature>
<evidence type="ECO:0000313" key="3">
    <source>
        <dbReference type="Proteomes" id="UP000317835"/>
    </source>
</evidence>
<dbReference type="AlphaFoldDB" id="A0A518GXP5"/>
<keyword evidence="1" id="KW-1133">Transmembrane helix</keyword>
<feature type="transmembrane region" description="Helical" evidence="1">
    <location>
        <begin position="101"/>
        <end position="118"/>
    </location>
</feature>
<dbReference type="Proteomes" id="UP000317835">
    <property type="component" value="Chromosome"/>
</dbReference>
<reference evidence="2 3" key="1">
    <citation type="submission" date="2019-02" db="EMBL/GenBank/DDBJ databases">
        <title>Deep-cultivation of Planctomycetes and their phenomic and genomic characterization uncovers novel biology.</title>
        <authorList>
            <person name="Wiegand S."/>
            <person name="Jogler M."/>
            <person name="Boedeker C."/>
            <person name="Pinto D."/>
            <person name="Vollmers J."/>
            <person name="Rivas-Marin E."/>
            <person name="Kohn T."/>
            <person name="Peeters S.H."/>
            <person name="Heuer A."/>
            <person name="Rast P."/>
            <person name="Oberbeckmann S."/>
            <person name="Bunk B."/>
            <person name="Jeske O."/>
            <person name="Meyerdierks A."/>
            <person name="Storesund J.E."/>
            <person name="Kallscheuer N."/>
            <person name="Luecker S."/>
            <person name="Lage O.M."/>
            <person name="Pohl T."/>
            <person name="Merkel B.J."/>
            <person name="Hornburger P."/>
            <person name="Mueller R.-W."/>
            <person name="Bruemmer F."/>
            <person name="Labrenz M."/>
            <person name="Spormann A.M."/>
            <person name="Op den Camp H."/>
            <person name="Overmann J."/>
            <person name="Amann R."/>
            <person name="Jetten M.S.M."/>
            <person name="Mascher T."/>
            <person name="Medema M.H."/>
            <person name="Devos D.P."/>
            <person name="Kaster A.-K."/>
            <person name="Ovreas L."/>
            <person name="Rohde M."/>
            <person name="Galperin M.Y."/>
            <person name="Jogler C."/>
        </authorList>
    </citation>
    <scope>NUCLEOTIDE SEQUENCE [LARGE SCALE GENOMIC DNA]</scope>
    <source>
        <strain evidence="2 3">ElP</strain>
    </source>
</reference>
<evidence type="ECO:0000313" key="2">
    <source>
        <dbReference type="EMBL" id="QDV33333.1"/>
    </source>
</evidence>
<gene>
    <name evidence="2" type="ORF">ElP_12040</name>
</gene>
<feature type="transmembrane region" description="Helical" evidence="1">
    <location>
        <begin position="34"/>
        <end position="54"/>
    </location>
</feature>
<keyword evidence="3" id="KW-1185">Reference proteome</keyword>
<dbReference type="KEGG" id="tpla:ElP_12040"/>
<sequence>MTSSGQSNPYEAPSGDSNAHTRFPGRVWKISPRLLPAFLCGLMSIGSFGGSLVLGRQVPSAIVEMGWKPVLTHPLIPALILIGLSAIFWAVAGSSWSRSRLWVAMLWTTFAMGLLIVARTRLEIAVDYHRAIDPRSASRP</sequence>
<accession>A0A518GXP5</accession>
<keyword evidence="1" id="KW-0472">Membrane</keyword>
<protein>
    <submittedName>
        <fullName evidence="2">Uncharacterized protein</fullName>
    </submittedName>
</protein>
<evidence type="ECO:0000256" key="1">
    <source>
        <dbReference type="SAM" id="Phobius"/>
    </source>
</evidence>
<organism evidence="2 3">
    <name type="scientific">Tautonia plasticadhaerens</name>
    <dbReference type="NCBI Taxonomy" id="2527974"/>
    <lineage>
        <taxon>Bacteria</taxon>
        <taxon>Pseudomonadati</taxon>
        <taxon>Planctomycetota</taxon>
        <taxon>Planctomycetia</taxon>
        <taxon>Isosphaerales</taxon>
        <taxon>Isosphaeraceae</taxon>
        <taxon>Tautonia</taxon>
    </lineage>
</organism>
<dbReference type="EMBL" id="CP036426">
    <property type="protein sequence ID" value="QDV33333.1"/>
    <property type="molecule type" value="Genomic_DNA"/>
</dbReference>
<keyword evidence="1" id="KW-0812">Transmembrane</keyword>
<proteinExistence type="predicted"/>